<comment type="caution">
    <text evidence="5">The sequence shown here is derived from an EMBL/GenBank/DDBJ whole genome shotgun (WGS) entry which is preliminary data.</text>
</comment>
<gene>
    <name evidence="5" type="ORF">WMG39_05450</name>
</gene>
<dbReference type="InterPro" id="IPR004089">
    <property type="entry name" value="MCPsignal_dom"/>
</dbReference>
<dbReference type="Gene3D" id="1.10.287.950">
    <property type="entry name" value="Methyl-accepting chemotaxis protein"/>
    <property type="match status" value="1"/>
</dbReference>
<feature type="transmembrane region" description="Helical" evidence="3">
    <location>
        <begin position="179"/>
        <end position="200"/>
    </location>
</feature>
<evidence type="ECO:0000256" key="2">
    <source>
        <dbReference type="PROSITE-ProRule" id="PRU00284"/>
    </source>
</evidence>
<organism evidence="5 6">
    <name type="scientific">Microcoleus anatoxicus PTRS2</name>
    <dbReference type="NCBI Taxonomy" id="2705321"/>
    <lineage>
        <taxon>Bacteria</taxon>
        <taxon>Bacillati</taxon>
        <taxon>Cyanobacteriota</taxon>
        <taxon>Cyanophyceae</taxon>
        <taxon>Oscillatoriophycideae</taxon>
        <taxon>Oscillatoriales</taxon>
        <taxon>Microcoleaceae</taxon>
        <taxon>Microcoleus</taxon>
        <taxon>Microcoleus anatoxicus</taxon>
    </lineage>
</organism>
<dbReference type="SUPFAM" id="SSF58104">
    <property type="entry name" value="Methyl-accepting chemotaxis protein (MCP) signaling domain"/>
    <property type="match status" value="1"/>
</dbReference>
<dbReference type="EMBL" id="JBBLXS010000043">
    <property type="protein sequence ID" value="MEK0184294.1"/>
    <property type="molecule type" value="Genomic_DNA"/>
</dbReference>
<dbReference type="PROSITE" id="PS50111">
    <property type="entry name" value="CHEMOTAXIS_TRANSDUC_2"/>
    <property type="match status" value="1"/>
</dbReference>
<dbReference type="Proteomes" id="UP001384579">
    <property type="component" value="Unassembled WGS sequence"/>
</dbReference>
<name>A0ABU8YIT9_9CYAN</name>
<evidence type="ECO:0000259" key="4">
    <source>
        <dbReference type="PROSITE" id="PS50111"/>
    </source>
</evidence>
<reference evidence="5 6" key="1">
    <citation type="journal article" date="2020" name="Harmful Algae">
        <title>Molecular and morphological characterization of a novel dihydroanatoxin-a producing Microcoleus species (cyanobacteria) from the Russian River, California, USA.</title>
        <authorList>
            <person name="Conklin K.Y."/>
            <person name="Stancheva R."/>
            <person name="Otten T.G."/>
            <person name="Fadness R."/>
            <person name="Boyer G.L."/>
            <person name="Read B."/>
            <person name="Zhang X."/>
            <person name="Sheath R.G."/>
        </authorList>
    </citation>
    <scope>NUCLEOTIDE SEQUENCE [LARGE SCALE GENOMIC DNA]</scope>
    <source>
        <strain evidence="5 6">PTRS2</strain>
    </source>
</reference>
<keyword evidence="6" id="KW-1185">Reference proteome</keyword>
<dbReference type="Pfam" id="PF00015">
    <property type="entry name" value="MCPsignal"/>
    <property type="match status" value="1"/>
</dbReference>
<feature type="transmembrane region" description="Helical" evidence="3">
    <location>
        <begin position="12"/>
        <end position="30"/>
    </location>
</feature>
<keyword evidence="1 2" id="KW-0807">Transducer</keyword>
<sequence length="480" mass="52013">MFSKLKLRNSILIGYLLPIISLIVLSLFTYKMAMRRENLSATVRRSQNTIISAERLNSGFSRMLRNVRGAVLFPEDPSYITSYEAGWNIYLTSSSELQNILTNPHEKEEFERIKSEITKLDINSRKVFDLLKTGNNLSAKNLTSSLRSKEIESAQERLLAEQQAFLGAAYKAEQDETTWLFTIIVIGTALSALTSLRLGFVIASKIVRIIDLTAVAIADSAVEIVATVEQQEAIATQQSAAVNQTSVTMEELGASSKTTAGQAESAVNGALKALNLAEGGTEAVIRTLEGMTLLKEKVEAIAAQILQLNAQTKQIANIAYLVSEFASQTNMLALNAAVEAVRAGENGRGFAVIAGEIRLLADRSKESAENINNLVTDIQKAINTTAKVTSEGTQTVDEGMQLAQGTAKAFSDVANAINNIAVSTQQISLTAQQQALAVEQVVEAMRQINQGSTQTNSGVAHTKFTTQNLNQAAQNLKQYF</sequence>
<evidence type="ECO:0000313" key="5">
    <source>
        <dbReference type="EMBL" id="MEK0184294.1"/>
    </source>
</evidence>
<protein>
    <submittedName>
        <fullName evidence="5">Methyl-accepting chemotaxis protein</fullName>
    </submittedName>
</protein>
<feature type="domain" description="Methyl-accepting transducer" evidence="4">
    <location>
        <begin position="213"/>
        <end position="449"/>
    </location>
</feature>
<keyword evidence="3" id="KW-1133">Transmembrane helix</keyword>
<dbReference type="RefSeq" id="WP_340521171.1">
    <property type="nucleotide sequence ID" value="NZ_JBBLXS010000043.1"/>
</dbReference>
<evidence type="ECO:0000313" key="6">
    <source>
        <dbReference type="Proteomes" id="UP001384579"/>
    </source>
</evidence>
<proteinExistence type="predicted"/>
<keyword evidence="3" id="KW-0812">Transmembrane</keyword>
<dbReference type="PANTHER" id="PTHR32089">
    <property type="entry name" value="METHYL-ACCEPTING CHEMOTAXIS PROTEIN MCPB"/>
    <property type="match status" value="1"/>
</dbReference>
<evidence type="ECO:0000256" key="1">
    <source>
        <dbReference type="ARBA" id="ARBA00023224"/>
    </source>
</evidence>
<accession>A0ABU8YIT9</accession>
<dbReference type="PANTHER" id="PTHR32089:SF112">
    <property type="entry name" value="LYSOZYME-LIKE PROTEIN-RELATED"/>
    <property type="match status" value="1"/>
</dbReference>
<evidence type="ECO:0000256" key="3">
    <source>
        <dbReference type="SAM" id="Phobius"/>
    </source>
</evidence>
<dbReference type="SMART" id="SM00283">
    <property type="entry name" value="MA"/>
    <property type="match status" value="1"/>
</dbReference>
<keyword evidence="3" id="KW-0472">Membrane</keyword>